<organism evidence="3 4">
    <name type="scientific">Stylosanthes scabra</name>
    <dbReference type="NCBI Taxonomy" id="79078"/>
    <lineage>
        <taxon>Eukaryota</taxon>
        <taxon>Viridiplantae</taxon>
        <taxon>Streptophyta</taxon>
        <taxon>Embryophyta</taxon>
        <taxon>Tracheophyta</taxon>
        <taxon>Spermatophyta</taxon>
        <taxon>Magnoliopsida</taxon>
        <taxon>eudicotyledons</taxon>
        <taxon>Gunneridae</taxon>
        <taxon>Pentapetalae</taxon>
        <taxon>rosids</taxon>
        <taxon>fabids</taxon>
        <taxon>Fabales</taxon>
        <taxon>Fabaceae</taxon>
        <taxon>Papilionoideae</taxon>
        <taxon>50 kb inversion clade</taxon>
        <taxon>dalbergioids sensu lato</taxon>
        <taxon>Dalbergieae</taxon>
        <taxon>Pterocarpus clade</taxon>
        <taxon>Stylosanthes</taxon>
    </lineage>
</organism>
<dbReference type="EMBL" id="JASCZI010151036">
    <property type="protein sequence ID" value="MED6167203.1"/>
    <property type="molecule type" value="Genomic_DNA"/>
</dbReference>
<evidence type="ECO:0000313" key="4">
    <source>
        <dbReference type="Proteomes" id="UP001341840"/>
    </source>
</evidence>
<feature type="compositionally biased region" description="Low complexity" evidence="1">
    <location>
        <begin position="25"/>
        <end position="44"/>
    </location>
</feature>
<gene>
    <name evidence="3" type="ORF">PIB30_000453</name>
</gene>
<keyword evidence="2" id="KW-0732">Signal</keyword>
<accession>A0ABU6V4E3</accession>
<protein>
    <recommendedName>
        <fullName evidence="5">Secreted protein</fullName>
    </recommendedName>
</protein>
<sequence length="98" mass="10568">MKTSSMSPSFVTLFLLLPSLLPRPSSYHSPPKSAATTSAPLSPSRRPFTFQIRSRWPVASVFQIFAVAFGPSRSRSTAFAHLPLSLSAATAFDELPSA</sequence>
<comment type="caution">
    <text evidence="3">The sequence shown here is derived from an EMBL/GenBank/DDBJ whole genome shotgun (WGS) entry which is preliminary data.</text>
</comment>
<dbReference type="Proteomes" id="UP001341840">
    <property type="component" value="Unassembled WGS sequence"/>
</dbReference>
<feature type="chain" id="PRO_5046473049" description="Secreted protein" evidence="2">
    <location>
        <begin position="28"/>
        <end position="98"/>
    </location>
</feature>
<keyword evidence="4" id="KW-1185">Reference proteome</keyword>
<feature type="region of interest" description="Disordered" evidence="1">
    <location>
        <begin position="25"/>
        <end position="45"/>
    </location>
</feature>
<evidence type="ECO:0000256" key="1">
    <source>
        <dbReference type="SAM" id="MobiDB-lite"/>
    </source>
</evidence>
<reference evidence="3 4" key="1">
    <citation type="journal article" date="2023" name="Plants (Basel)">
        <title>Bridging the Gap: Combining Genomics and Transcriptomics Approaches to Understand Stylosanthes scabra, an Orphan Legume from the Brazilian Caatinga.</title>
        <authorList>
            <person name="Ferreira-Neto J.R.C."/>
            <person name="da Silva M.D."/>
            <person name="Binneck E."/>
            <person name="de Melo N.F."/>
            <person name="da Silva R.H."/>
            <person name="de Melo A.L.T.M."/>
            <person name="Pandolfi V."/>
            <person name="Bustamante F.O."/>
            <person name="Brasileiro-Vidal A.C."/>
            <person name="Benko-Iseppon A.M."/>
        </authorList>
    </citation>
    <scope>NUCLEOTIDE SEQUENCE [LARGE SCALE GENOMIC DNA]</scope>
    <source>
        <tissue evidence="3">Leaves</tissue>
    </source>
</reference>
<feature type="signal peptide" evidence="2">
    <location>
        <begin position="1"/>
        <end position="27"/>
    </location>
</feature>
<evidence type="ECO:0000313" key="3">
    <source>
        <dbReference type="EMBL" id="MED6167203.1"/>
    </source>
</evidence>
<evidence type="ECO:0008006" key="5">
    <source>
        <dbReference type="Google" id="ProtNLM"/>
    </source>
</evidence>
<evidence type="ECO:0000256" key="2">
    <source>
        <dbReference type="SAM" id="SignalP"/>
    </source>
</evidence>
<name>A0ABU6V4E3_9FABA</name>
<proteinExistence type="predicted"/>